<name>A9GYH9_SORC5</name>
<evidence type="ECO:0000313" key="5">
    <source>
        <dbReference type="Proteomes" id="UP000002139"/>
    </source>
</evidence>
<evidence type="ECO:0000256" key="2">
    <source>
        <dbReference type="ARBA" id="ARBA00022679"/>
    </source>
</evidence>
<dbReference type="AlphaFoldDB" id="A9GYH9"/>
<dbReference type="PANTHER" id="PTHR43397:SF1">
    <property type="entry name" value="ERGOTHIONEINE BIOSYNTHESIS PROTEIN 1"/>
    <property type="match status" value="1"/>
</dbReference>
<dbReference type="STRING" id="448385.sce7074"/>
<dbReference type="KEGG" id="scl:sce7074"/>
<dbReference type="HOGENOM" id="CLU_049766_1_0_7"/>
<dbReference type="InterPro" id="IPR051128">
    <property type="entry name" value="EgtD_Methyltrsf_superfamily"/>
</dbReference>
<dbReference type="eggNOG" id="COG4301">
    <property type="taxonomic scope" value="Bacteria"/>
</dbReference>
<dbReference type="PIRSF" id="PIRSF018005">
    <property type="entry name" value="UCP018005"/>
    <property type="match status" value="1"/>
</dbReference>
<dbReference type="Proteomes" id="UP000002139">
    <property type="component" value="Chromosome"/>
</dbReference>
<sequence length="322" mass="36141">MLSSTFAEDAYPSPDERARLRESLTRSLPEIPSVYFYDDLGSELFEQITRLGVYYPTRTEIGILEQRAGDILRAVRPRRLVELGSGAGRKIRILLDAWRRVGGGETCTMLDVNGLFLETSISRLRTDYPEYTFRGVIGDFTTDLPRLGRGGGRLVIFLAGTIGNLYPDERRAFFREVARVMEPSDALLVGADLVKDTARLEAAYDDPEGVTAAFNRNALRVINRRFGANFAPDAFAHRAFYDAARAWIEMRLVASRRMRVQIPALDLRLDLERGAEIRTEVSCKFTRDSLQASARAGGLVVSSWHTDPDQLFALALLRRSDA</sequence>
<dbReference type="InterPro" id="IPR017804">
    <property type="entry name" value="MeTrfase_EgtD-like"/>
</dbReference>
<dbReference type="InterPro" id="IPR019257">
    <property type="entry name" value="MeTrfase_dom"/>
</dbReference>
<dbReference type="GO" id="GO:0032259">
    <property type="term" value="P:methylation"/>
    <property type="evidence" value="ECO:0007669"/>
    <property type="project" value="UniProtKB-KW"/>
</dbReference>
<protein>
    <recommendedName>
        <fullName evidence="3">Histidine-specific methyltransferase SAM-dependent domain-containing protein</fullName>
    </recommendedName>
</protein>
<dbReference type="InterPro" id="IPR029063">
    <property type="entry name" value="SAM-dependent_MTases_sf"/>
</dbReference>
<dbReference type="EMBL" id="AM746676">
    <property type="protein sequence ID" value="CAN97243.1"/>
    <property type="molecule type" value="Genomic_DNA"/>
</dbReference>
<dbReference type="Pfam" id="PF10017">
    <property type="entry name" value="Methyltransf_33"/>
    <property type="match status" value="1"/>
</dbReference>
<dbReference type="Gene3D" id="3.40.50.150">
    <property type="entry name" value="Vaccinia Virus protein VP39"/>
    <property type="match status" value="1"/>
</dbReference>
<gene>
    <name evidence="4" type="ordered locus">sce7074</name>
</gene>
<dbReference type="PANTHER" id="PTHR43397">
    <property type="entry name" value="ERGOTHIONEINE BIOSYNTHESIS PROTEIN 1"/>
    <property type="match status" value="1"/>
</dbReference>
<feature type="domain" description="Histidine-specific methyltransferase SAM-dependent" evidence="3">
    <location>
        <begin position="18"/>
        <end position="318"/>
    </location>
</feature>
<keyword evidence="2" id="KW-0808">Transferase</keyword>
<evidence type="ECO:0000256" key="1">
    <source>
        <dbReference type="ARBA" id="ARBA00022603"/>
    </source>
</evidence>
<organism evidence="4 5">
    <name type="scientific">Sorangium cellulosum (strain So ce56)</name>
    <name type="common">Polyangium cellulosum (strain So ce56)</name>
    <dbReference type="NCBI Taxonomy" id="448385"/>
    <lineage>
        <taxon>Bacteria</taxon>
        <taxon>Pseudomonadati</taxon>
        <taxon>Myxococcota</taxon>
        <taxon>Polyangia</taxon>
        <taxon>Polyangiales</taxon>
        <taxon>Polyangiaceae</taxon>
        <taxon>Sorangium</taxon>
    </lineage>
</organism>
<keyword evidence="1" id="KW-0489">Methyltransferase</keyword>
<dbReference type="SUPFAM" id="SSF53335">
    <property type="entry name" value="S-adenosyl-L-methionine-dependent methyltransferases"/>
    <property type="match status" value="1"/>
</dbReference>
<evidence type="ECO:0000313" key="4">
    <source>
        <dbReference type="EMBL" id="CAN97243.1"/>
    </source>
</evidence>
<dbReference type="InterPro" id="IPR035094">
    <property type="entry name" value="EgtD"/>
</dbReference>
<dbReference type="NCBIfam" id="TIGR03438">
    <property type="entry name" value="egtD_ergothio"/>
    <property type="match status" value="1"/>
</dbReference>
<accession>A9GYH9</accession>
<evidence type="ECO:0000259" key="3">
    <source>
        <dbReference type="Pfam" id="PF10017"/>
    </source>
</evidence>
<reference evidence="4 5" key="1">
    <citation type="journal article" date="2007" name="Nat. Biotechnol.">
        <title>Complete genome sequence of the myxobacterium Sorangium cellulosum.</title>
        <authorList>
            <person name="Schneiker S."/>
            <person name="Perlova O."/>
            <person name="Kaiser O."/>
            <person name="Gerth K."/>
            <person name="Alici A."/>
            <person name="Altmeyer M.O."/>
            <person name="Bartels D."/>
            <person name="Bekel T."/>
            <person name="Beyer S."/>
            <person name="Bode E."/>
            <person name="Bode H.B."/>
            <person name="Bolten C.J."/>
            <person name="Choudhuri J.V."/>
            <person name="Doss S."/>
            <person name="Elnakady Y.A."/>
            <person name="Frank B."/>
            <person name="Gaigalat L."/>
            <person name="Goesmann A."/>
            <person name="Groeger C."/>
            <person name="Gross F."/>
            <person name="Jelsbak L."/>
            <person name="Jelsbak L."/>
            <person name="Kalinowski J."/>
            <person name="Kegler C."/>
            <person name="Knauber T."/>
            <person name="Konietzny S."/>
            <person name="Kopp M."/>
            <person name="Krause L."/>
            <person name="Krug D."/>
            <person name="Linke B."/>
            <person name="Mahmud T."/>
            <person name="Martinez-Arias R."/>
            <person name="McHardy A.C."/>
            <person name="Merai M."/>
            <person name="Meyer F."/>
            <person name="Mormann S."/>
            <person name="Munoz-Dorado J."/>
            <person name="Perez J."/>
            <person name="Pradella S."/>
            <person name="Rachid S."/>
            <person name="Raddatz G."/>
            <person name="Rosenau F."/>
            <person name="Rueckert C."/>
            <person name="Sasse F."/>
            <person name="Scharfe M."/>
            <person name="Schuster S.C."/>
            <person name="Suen G."/>
            <person name="Treuner-Lange A."/>
            <person name="Velicer G.J."/>
            <person name="Vorholter F.-J."/>
            <person name="Weissman K.J."/>
            <person name="Welch R.D."/>
            <person name="Wenzel S.C."/>
            <person name="Whitworth D.E."/>
            <person name="Wilhelm S."/>
            <person name="Wittmann C."/>
            <person name="Bloecker H."/>
            <person name="Puehler A."/>
            <person name="Mueller R."/>
        </authorList>
    </citation>
    <scope>NUCLEOTIDE SEQUENCE [LARGE SCALE GENOMIC DNA]</scope>
    <source>
        <strain evidence="5">So ce56</strain>
    </source>
</reference>
<dbReference type="GO" id="GO:0008168">
    <property type="term" value="F:methyltransferase activity"/>
    <property type="evidence" value="ECO:0007669"/>
    <property type="project" value="UniProtKB-KW"/>
</dbReference>
<keyword evidence="5" id="KW-1185">Reference proteome</keyword>
<proteinExistence type="predicted"/>